<accession>J7SBW6</accession>
<dbReference type="InterPro" id="IPR001173">
    <property type="entry name" value="Glyco_trans_2-like"/>
</dbReference>
<dbReference type="Gene3D" id="3.90.550.10">
    <property type="entry name" value="Spore Coat Polysaccharide Biosynthesis Protein SpsA, Chain A"/>
    <property type="match status" value="1"/>
</dbReference>
<feature type="domain" description="Glycosyltransferase 2-like" evidence="1">
    <location>
        <begin position="4"/>
        <end position="117"/>
    </location>
</feature>
<sequence>MEYDIVKFIQIKQSEFGHGSTRNRAAKLSKGDILVFMTQDALPQNCYFIEELIKPLGKNNIVCTYGRQLPRNNAKTLEVFSRSFNYGNSDIIKSKEDIPKLGVKTFFFSNVCSSFIKRDFFLVDGFPENIIMNEDMIISSKIIYNGKKTCYASKAIVTHSHRYTYLQQFKRNFDIGVAFKENSYYLSEVKSESEGFKFVIEAIKFLFQSNKCYLIPSLFIESGFKFFGYKFGMNYKNMPIKLVKLMSMHSFYFDRKEVMEEYYSENSNNRC</sequence>
<dbReference type="AlphaFoldDB" id="J7SBW6"/>
<proteinExistence type="predicted"/>
<evidence type="ECO:0000259" key="1">
    <source>
        <dbReference type="Pfam" id="PF00535"/>
    </source>
</evidence>
<dbReference type="GO" id="GO:0016740">
    <property type="term" value="F:transferase activity"/>
    <property type="evidence" value="ECO:0007669"/>
    <property type="project" value="UniProtKB-KW"/>
</dbReference>
<dbReference type="InterPro" id="IPR029044">
    <property type="entry name" value="Nucleotide-diphossugar_trans"/>
</dbReference>
<reference evidence="2" key="1">
    <citation type="submission" date="2012-08" db="EMBL/GenBank/DDBJ databases">
        <title>Recombinational switching of the Clostridium difficile S-layer and a novel glycosylation gene cluster revealed by large scale whole genome sequencing.</title>
        <authorList>
            <person name="Dingle K.E."/>
            <person name="Didelot X."/>
            <person name="Ansari M.A."/>
            <person name="Eyre D.W."/>
            <person name="Vaughan A."/>
            <person name="Griffiths D."/>
            <person name="Ip C.L.C."/>
            <person name="Batty E.M."/>
            <person name="Bowden R."/>
            <person name="Jolley K.A."/>
            <person name="Hood D.W."/>
            <person name="Fawley W.N."/>
            <person name="Walker A.S."/>
            <person name="Peto T.E."/>
            <person name="Wilcox M.H."/>
            <person name="Crook D.W."/>
        </authorList>
    </citation>
    <scope>NUCLEOTIDE SEQUENCE</scope>
    <source>
        <strain evidence="2">Ox1523</strain>
    </source>
</reference>
<dbReference type="EMBL" id="HE980331">
    <property type="protein sequence ID" value="CCK73635.1"/>
    <property type="molecule type" value="Genomic_DNA"/>
</dbReference>
<name>J7SBW6_CLODI</name>
<gene>
    <name evidence="2" type="primary">rfbN</name>
</gene>
<organism evidence="2">
    <name type="scientific">Clostridioides difficile</name>
    <name type="common">Peptoclostridium difficile</name>
    <dbReference type="NCBI Taxonomy" id="1496"/>
    <lineage>
        <taxon>Bacteria</taxon>
        <taxon>Bacillati</taxon>
        <taxon>Bacillota</taxon>
        <taxon>Clostridia</taxon>
        <taxon>Peptostreptococcales</taxon>
        <taxon>Peptostreptococcaceae</taxon>
        <taxon>Clostridioides</taxon>
    </lineage>
</organism>
<protein>
    <submittedName>
        <fullName evidence="2">Putative rhamnosyl transferase</fullName>
    </submittedName>
</protein>
<dbReference type="Pfam" id="PF00535">
    <property type="entry name" value="Glycos_transf_2"/>
    <property type="match status" value="1"/>
</dbReference>
<reference evidence="2" key="2">
    <citation type="submission" date="2012-08" db="EMBL/GenBank/DDBJ databases">
        <authorList>
            <person name="Batty E."/>
        </authorList>
    </citation>
    <scope>NUCLEOTIDE SEQUENCE</scope>
    <source>
        <strain evidence="2">Ox1523</strain>
    </source>
</reference>
<evidence type="ECO:0000313" key="2">
    <source>
        <dbReference type="EMBL" id="CCK73635.1"/>
    </source>
</evidence>
<keyword evidence="2" id="KW-0808">Transferase</keyword>
<dbReference type="SUPFAM" id="SSF53448">
    <property type="entry name" value="Nucleotide-diphospho-sugar transferases"/>
    <property type="match status" value="1"/>
</dbReference>